<dbReference type="InterPro" id="IPR050490">
    <property type="entry name" value="Bact_solute-bd_prot1"/>
</dbReference>
<dbReference type="EMBL" id="JAWMAJ010000019">
    <property type="protein sequence ID" value="MDV7215935.1"/>
    <property type="molecule type" value="Genomic_DNA"/>
</dbReference>
<comment type="caution">
    <text evidence="7">The sequence shown here is derived from an EMBL/GenBank/DDBJ whole genome shotgun (WGS) entry which is preliminary data.</text>
</comment>
<dbReference type="RefSeq" id="WP_317770656.1">
    <property type="nucleotide sequence ID" value="NZ_JAWMAJ010000019.1"/>
</dbReference>
<keyword evidence="8" id="KW-1185">Reference proteome</keyword>
<proteinExistence type="predicted"/>
<evidence type="ECO:0000256" key="5">
    <source>
        <dbReference type="ARBA" id="ARBA00023288"/>
    </source>
</evidence>
<evidence type="ECO:0000313" key="8">
    <source>
        <dbReference type="Proteomes" id="UP001187346"/>
    </source>
</evidence>
<dbReference type="InterPro" id="IPR006059">
    <property type="entry name" value="SBP"/>
</dbReference>
<keyword evidence="3" id="KW-0472">Membrane</keyword>
<keyword evidence="1" id="KW-1003">Cell membrane</keyword>
<keyword evidence="2 6" id="KW-0732">Signal</keyword>
<protein>
    <submittedName>
        <fullName evidence="7">Extracellular solute-binding protein</fullName>
    </submittedName>
</protein>
<dbReference type="Gene3D" id="3.40.190.10">
    <property type="entry name" value="Periplasmic binding protein-like II"/>
    <property type="match status" value="1"/>
</dbReference>
<evidence type="ECO:0000256" key="2">
    <source>
        <dbReference type="ARBA" id="ARBA00022729"/>
    </source>
</evidence>
<dbReference type="PROSITE" id="PS51257">
    <property type="entry name" value="PROKAR_LIPOPROTEIN"/>
    <property type="match status" value="1"/>
</dbReference>
<dbReference type="PANTHER" id="PTHR43649:SF33">
    <property type="entry name" value="POLYGALACTURONAN_RHAMNOGALACTURONAN-BINDING PROTEIN YTCQ"/>
    <property type="match status" value="1"/>
</dbReference>
<evidence type="ECO:0000313" key="7">
    <source>
        <dbReference type="EMBL" id="MDV7215935.1"/>
    </source>
</evidence>
<feature type="chain" id="PRO_5045609955" evidence="6">
    <location>
        <begin position="24"/>
        <end position="442"/>
    </location>
</feature>
<dbReference type="PANTHER" id="PTHR43649">
    <property type="entry name" value="ARABINOSE-BINDING PROTEIN-RELATED"/>
    <property type="match status" value="1"/>
</dbReference>
<evidence type="ECO:0000256" key="4">
    <source>
        <dbReference type="ARBA" id="ARBA00023139"/>
    </source>
</evidence>
<reference evidence="7 8" key="1">
    <citation type="submission" date="2023-10" db="EMBL/GenBank/DDBJ databases">
        <title>Characterization of rhizosphere-enriched actinobacteria from wheat plants lab-grown on chernevaya soil.</title>
        <authorList>
            <person name="Tikhonova E.N."/>
            <person name="Konopkin A."/>
            <person name="Kravchenko I.K."/>
        </authorList>
    </citation>
    <scope>NUCLEOTIDE SEQUENCE [LARGE SCALE GENOMIC DNA]</scope>
    <source>
        <strain evidence="7 8">RR29</strain>
    </source>
</reference>
<evidence type="ECO:0000256" key="3">
    <source>
        <dbReference type="ARBA" id="ARBA00023136"/>
    </source>
</evidence>
<keyword evidence="5" id="KW-0449">Lipoprotein</keyword>
<dbReference type="Pfam" id="PF01547">
    <property type="entry name" value="SBP_bac_1"/>
    <property type="match status" value="1"/>
</dbReference>
<feature type="signal peptide" evidence="6">
    <location>
        <begin position="1"/>
        <end position="23"/>
    </location>
</feature>
<organism evidence="7 8">
    <name type="scientific">Streptomyces prunicolor</name>
    <dbReference type="NCBI Taxonomy" id="67348"/>
    <lineage>
        <taxon>Bacteria</taxon>
        <taxon>Bacillati</taxon>
        <taxon>Actinomycetota</taxon>
        <taxon>Actinomycetes</taxon>
        <taxon>Kitasatosporales</taxon>
        <taxon>Streptomycetaceae</taxon>
        <taxon>Streptomyces</taxon>
    </lineage>
</organism>
<sequence length="442" mass="47583">MSTFRTRSVTGAAAALSLSLVLAACSGGSDSDSAAETGTQGKVSLEFWSWTEGIEAQTKVWNKEHPETQIKFVNAAGDTVYQKLRASVTSGDAPCLSKMDGMNLANFAADGLLTDITKIAAKYKSSYTAPAWNSVSPGGATYGIPTGSSPLFTAYRADLFQKYGISAPRTWDDLIAAGKAVQKKDKNVKIFNMAGEDPSTLVDLSWQANAQWYKVDGDHWAIDFTSPEALKAGDIVQELVDNNLASNASYADPGVFKTWDLGSTILMTTSTWQLPIYDTNFPKSKGKWQLAGAPLFDTAHPQTSSNFDVTAVLKGCKYPDRAAQFAAWLSSSKESLTALTDPASKSGLFPAVDDVSPYVDKIIPTDMFNGKSDSANVITTAASRVGGQWQYGPDYAAMYSEMQKQWGKVMKKQLTVKAMLTHLQNWVLADLKNKGVKAVAGS</sequence>
<keyword evidence="4" id="KW-0564">Palmitate</keyword>
<evidence type="ECO:0000256" key="1">
    <source>
        <dbReference type="ARBA" id="ARBA00022475"/>
    </source>
</evidence>
<dbReference type="SUPFAM" id="SSF53850">
    <property type="entry name" value="Periplasmic binding protein-like II"/>
    <property type="match status" value="1"/>
</dbReference>
<gene>
    <name evidence="7" type="ORF">R5A26_08220</name>
</gene>
<evidence type="ECO:0000256" key="6">
    <source>
        <dbReference type="SAM" id="SignalP"/>
    </source>
</evidence>
<name>A0ABU4F5S1_9ACTN</name>
<accession>A0ABU4F5S1</accession>
<dbReference type="Proteomes" id="UP001187346">
    <property type="component" value="Unassembled WGS sequence"/>
</dbReference>